<dbReference type="EMBL" id="CAJNOQ010004703">
    <property type="protein sequence ID" value="CAF1070755.1"/>
    <property type="molecule type" value="Genomic_DNA"/>
</dbReference>
<dbReference type="InterPro" id="IPR004142">
    <property type="entry name" value="NDRG"/>
</dbReference>
<comment type="caution">
    <text evidence="4">The sequence shown here is derived from an EMBL/GenBank/DDBJ whole genome shotgun (WGS) entry which is preliminary data.</text>
</comment>
<dbReference type="PANTHER" id="PTHR11034">
    <property type="entry name" value="N-MYC DOWNSTREAM REGULATED"/>
    <property type="match status" value="1"/>
</dbReference>
<dbReference type="AlphaFoldDB" id="A0A814LTQ4"/>
<evidence type="ECO:0008006" key="8">
    <source>
        <dbReference type="Google" id="ProtNLM"/>
    </source>
</evidence>
<dbReference type="Gene3D" id="3.40.50.1820">
    <property type="entry name" value="alpha/beta hydrolase"/>
    <property type="match status" value="2"/>
</dbReference>
<dbReference type="Proteomes" id="UP000681722">
    <property type="component" value="Unassembled WGS sequence"/>
</dbReference>
<dbReference type="InterPro" id="IPR029058">
    <property type="entry name" value="AB_hydrolase_fold"/>
</dbReference>
<dbReference type="Proteomes" id="UP000677228">
    <property type="component" value="Unassembled WGS sequence"/>
</dbReference>
<feature type="region of interest" description="Disordered" evidence="2">
    <location>
        <begin position="283"/>
        <end position="305"/>
    </location>
</feature>
<evidence type="ECO:0000256" key="2">
    <source>
        <dbReference type="SAM" id="MobiDB-lite"/>
    </source>
</evidence>
<reference evidence="4" key="1">
    <citation type="submission" date="2021-02" db="EMBL/GenBank/DDBJ databases">
        <authorList>
            <person name="Nowell W R."/>
        </authorList>
    </citation>
    <scope>NUCLEOTIDE SEQUENCE</scope>
</reference>
<evidence type="ECO:0000256" key="1">
    <source>
        <dbReference type="ARBA" id="ARBA00005598"/>
    </source>
</evidence>
<dbReference type="EMBL" id="CAJOBA010007042">
    <property type="protein sequence ID" value="CAF3790870.1"/>
    <property type="molecule type" value="Genomic_DNA"/>
</dbReference>
<dbReference type="OrthoDB" id="741027at2759"/>
<proteinExistence type="inferred from homology"/>
<dbReference type="Pfam" id="PF03096">
    <property type="entry name" value="Ndr"/>
    <property type="match status" value="1"/>
</dbReference>
<dbReference type="EMBL" id="CAJNOK010007032">
    <property type="protein sequence ID" value="CAF1022306.1"/>
    <property type="molecule type" value="Genomic_DNA"/>
</dbReference>
<dbReference type="Proteomes" id="UP000682733">
    <property type="component" value="Unassembled WGS sequence"/>
</dbReference>
<evidence type="ECO:0000313" key="5">
    <source>
        <dbReference type="EMBL" id="CAF3790870.1"/>
    </source>
</evidence>
<accession>A0A814LTQ4</accession>
<organism evidence="4 7">
    <name type="scientific">Didymodactylos carnosus</name>
    <dbReference type="NCBI Taxonomy" id="1234261"/>
    <lineage>
        <taxon>Eukaryota</taxon>
        <taxon>Metazoa</taxon>
        <taxon>Spiralia</taxon>
        <taxon>Gnathifera</taxon>
        <taxon>Rotifera</taxon>
        <taxon>Eurotatoria</taxon>
        <taxon>Bdelloidea</taxon>
        <taxon>Philodinida</taxon>
        <taxon>Philodinidae</taxon>
        <taxon>Didymodactylos</taxon>
    </lineage>
</organism>
<evidence type="ECO:0000313" key="6">
    <source>
        <dbReference type="EMBL" id="CAF3837860.1"/>
    </source>
</evidence>
<gene>
    <name evidence="4" type="ORF">GPM918_LOCUS17262</name>
    <name evidence="3" type="ORF">OVA965_LOCUS15565</name>
    <name evidence="6" type="ORF">SRO942_LOCUS17261</name>
    <name evidence="5" type="ORF">TMI583_LOCUS15573</name>
</gene>
<sequence length="332" mass="37261">MQDRLLERSLSDNPLTKVETITVTTKHGPVQVAKQGAANRTVIVTFHDIAYNSATQFHHFFSFTEMMSITQCFTIYHINAPGQEDRAVPLPINQSYPTMEQMAEIVNDVFIHFDIKSAIGFGVGAGANVLARFALLQPSKIYGLVLINCISRAIGWFEGFSIKETQSTHSDLVQSLRRHLEENVNAKNVIKYLNSFFKCSVINVTGFTSPHKDDVVDTNDKCDPAKSSLVEFSDCGGFVLEEQPAKMAESFRLFLQGLGYLSHLSIPRYSIAGRLAEQSMEFKKKHGDNTGAPRRLSAPFDSQDYMPRRSSQMYDQELTLVVDSFDEQNVKL</sequence>
<dbReference type="SUPFAM" id="SSF53474">
    <property type="entry name" value="alpha/beta-Hydrolases"/>
    <property type="match status" value="1"/>
</dbReference>
<comment type="similarity">
    <text evidence="1">Belongs to the NDRG family.</text>
</comment>
<keyword evidence="7" id="KW-1185">Reference proteome</keyword>
<evidence type="ECO:0000313" key="7">
    <source>
        <dbReference type="Proteomes" id="UP000663829"/>
    </source>
</evidence>
<evidence type="ECO:0000313" key="4">
    <source>
        <dbReference type="EMBL" id="CAF1070755.1"/>
    </source>
</evidence>
<dbReference type="Proteomes" id="UP000663829">
    <property type="component" value="Unassembled WGS sequence"/>
</dbReference>
<dbReference type="EMBL" id="CAJOBC010004703">
    <property type="protein sequence ID" value="CAF3837860.1"/>
    <property type="molecule type" value="Genomic_DNA"/>
</dbReference>
<evidence type="ECO:0000313" key="3">
    <source>
        <dbReference type="EMBL" id="CAF1022306.1"/>
    </source>
</evidence>
<name>A0A814LTQ4_9BILA</name>
<protein>
    <recommendedName>
        <fullName evidence="8">N-myc downstream regulated</fullName>
    </recommendedName>
</protein>